<sequence length="168" mass="17928">MPLIPRKTACFLAFPALSLGLVFSTGCSDSGPQSGPEAVDSAEPTSTTYVVRGVISTLPYPDNPASSLNVKHEAIPDFVDAQGKTVGMDTMTMPFPVADDLDLSSFSVDDKVEVTFVVTWGGEDQGWTATQLSPLPEDAELDFTPLAKPHDHHGHDHHGHGDHSGHNH</sequence>
<name>A0A7X0HAC8_9BACT</name>
<dbReference type="Pfam" id="PF11604">
    <property type="entry name" value="CusF_Ec"/>
    <property type="match status" value="1"/>
</dbReference>
<comment type="caution">
    <text evidence="3">The sequence shown here is derived from an EMBL/GenBank/DDBJ whole genome shotgun (WGS) entry which is preliminary data.</text>
</comment>
<keyword evidence="2" id="KW-0732">Signal</keyword>
<evidence type="ECO:0000313" key="4">
    <source>
        <dbReference type="Proteomes" id="UP000541810"/>
    </source>
</evidence>
<reference evidence="3 4" key="1">
    <citation type="submission" date="2020-08" db="EMBL/GenBank/DDBJ databases">
        <title>Genomic Encyclopedia of Type Strains, Phase IV (KMG-IV): sequencing the most valuable type-strain genomes for metagenomic binning, comparative biology and taxonomic classification.</title>
        <authorList>
            <person name="Goeker M."/>
        </authorList>
    </citation>
    <scope>NUCLEOTIDE SEQUENCE [LARGE SCALE GENOMIC DNA]</scope>
    <source>
        <strain evidence="3 4">DSM 103725</strain>
    </source>
</reference>
<dbReference type="EMBL" id="JACHGY010000001">
    <property type="protein sequence ID" value="MBB6430719.1"/>
    <property type="molecule type" value="Genomic_DNA"/>
</dbReference>
<accession>A0A7X0HAC8</accession>
<organism evidence="3 4">
    <name type="scientific">Algisphaera agarilytica</name>
    <dbReference type="NCBI Taxonomy" id="1385975"/>
    <lineage>
        <taxon>Bacteria</taxon>
        <taxon>Pseudomonadati</taxon>
        <taxon>Planctomycetota</taxon>
        <taxon>Phycisphaerae</taxon>
        <taxon>Phycisphaerales</taxon>
        <taxon>Phycisphaeraceae</taxon>
        <taxon>Algisphaera</taxon>
    </lineage>
</organism>
<feature type="compositionally biased region" description="Basic and acidic residues" evidence="1">
    <location>
        <begin position="159"/>
        <end position="168"/>
    </location>
</feature>
<protein>
    <submittedName>
        <fullName evidence="3">Cu/Ag efflux protein CusF</fullName>
    </submittedName>
</protein>
<evidence type="ECO:0000256" key="1">
    <source>
        <dbReference type="SAM" id="MobiDB-lite"/>
    </source>
</evidence>
<dbReference type="Gene3D" id="2.40.50.320">
    <property type="entry name" value="Copper binding periplasmic protein CusF"/>
    <property type="match status" value="1"/>
</dbReference>
<gene>
    <name evidence="3" type="ORF">HNQ40_002525</name>
</gene>
<dbReference type="PROSITE" id="PS51257">
    <property type="entry name" value="PROKAR_LIPOPROTEIN"/>
    <property type="match status" value="1"/>
</dbReference>
<keyword evidence="4" id="KW-1185">Reference proteome</keyword>
<feature type="region of interest" description="Disordered" evidence="1">
    <location>
        <begin position="143"/>
        <end position="168"/>
    </location>
</feature>
<dbReference type="Proteomes" id="UP000541810">
    <property type="component" value="Unassembled WGS sequence"/>
</dbReference>
<dbReference type="AlphaFoldDB" id="A0A7X0HAC8"/>
<proteinExistence type="predicted"/>
<dbReference type="InterPro" id="IPR042230">
    <property type="entry name" value="CusF_sf"/>
</dbReference>
<dbReference type="InterPro" id="IPR021647">
    <property type="entry name" value="CusF_Ec"/>
</dbReference>
<dbReference type="RefSeq" id="WP_184678216.1">
    <property type="nucleotide sequence ID" value="NZ_JACHGY010000001.1"/>
</dbReference>
<evidence type="ECO:0000313" key="3">
    <source>
        <dbReference type="EMBL" id="MBB6430719.1"/>
    </source>
</evidence>
<evidence type="ECO:0000256" key="2">
    <source>
        <dbReference type="SAM" id="SignalP"/>
    </source>
</evidence>
<feature type="signal peptide" evidence="2">
    <location>
        <begin position="1"/>
        <end position="27"/>
    </location>
</feature>
<feature type="chain" id="PRO_5030561343" evidence="2">
    <location>
        <begin position="28"/>
        <end position="168"/>
    </location>
</feature>